<evidence type="ECO:0000259" key="2">
    <source>
        <dbReference type="Pfam" id="PF26534"/>
    </source>
</evidence>
<accession>A0A2S6CK54</accession>
<keyword evidence="4" id="KW-1185">Reference proteome</keyword>
<organism evidence="3 4">
    <name type="scientific">Cercospora berteroae</name>
    <dbReference type="NCBI Taxonomy" id="357750"/>
    <lineage>
        <taxon>Eukaryota</taxon>
        <taxon>Fungi</taxon>
        <taxon>Dikarya</taxon>
        <taxon>Ascomycota</taxon>
        <taxon>Pezizomycotina</taxon>
        <taxon>Dothideomycetes</taxon>
        <taxon>Dothideomycetidae</taxon>
        <taxon>Mycosphaerellales</taxon>
        <taxon>Mycosphaerellaceae</taxon>
        <taxon>Cercospora</taxon>
    </lineage>
</organism>
<keyword evidence="1" id="KW-0732">Signal</keyword>
<dbReference type="AlphaFoldDB" id="A0A2S6CK54"/>
<name>A0A2S6CK54_9PEZI</name>
<evidence type="ECO:0000256" key="1">
    <source>
        <dbReference type="SAM" id="SignalP"/>
    </source>
</evidence>
<gene>
    <name evidence="3" type="ORF">CBER1_07565</name>
</gene>
<evidence type="ECO:0000313" key="4">
    <source>
        <dbReference type="Proteomes" id="UP000237631"/>
    </source>
</evidence>
<feature type="signal peptide" evidence="1">
    <location>
        <begin position="1"/>
        <end position="21"/>
    </location>
</feature>
<protein>
    <recommendedName>
        <fullName evidence="2">NTF2-like domain-containing protein</fullName>
    </recommendedName>
</protein>
<proteinExistence type="predicted"/>
<sequence length="185" mass="20795">MAASPAVFFLKALFSLPFVSIKINNKNGSPEENLHIESSSGNTNESCLTRVETAQIIEKYTLYLTKYPDNRTVLEELVDENVTAASDSLSYVFQKPLNTTLARNLQEMLKQEAAVPAVPSVNTIFVSNTCDIISWYWEFTTKPYPTRGIVILFVNLQLRKLYKNVPRGEHWCDSGQSRTSGVPDP</sequence>
<feature type="chain" id="PRO_5015429474" description="NTF2-like domain-containing protein" evidence="1">
    <location>
        <begin position="22"/>
        <end position="185"/>
    </location>
</feature>
<feature type="domain" description="NTF2-like" evidence="2">
    <location>
        <begin position="47"/>
        <end position="158"/>
    </location>
</feature>
<dbReference type="EMBL" id="PNEN01000316">
    <property type="protein sequence ID" value="PPJ60083.1"/>
    <property type="molecule type" value="Genomic_DNA"/>
</dbReference>
<evidence type="ECO:0000313" key="3">
    <source>
        <dbReference type="EMBL" id="PPJ60083.1"/>
    </source>
</evidence>
<reference evidence="4" key="1">
    <citation type="journal article" date="2017" name="bioRxiv">
        <title>Conservation of a gene cluster reveals novel cercosporin biosynthetic mechanisms and extends production to the genus Colletotrichum.</title>
        <authorList>
            <person name="de Jonge R."/>
            <person name="Ebert M.K."/>
            <person name="Huitt-Roehl C.R."/>
            <person name="Pal P."/>
            <person name="Suttle J.C."/>
            <person name="Spanner R.E."/>
            <person name="Neubauer J.D."/>
            <person name="Jurick W.M.II."/>
            <person name="Stott K.A."/>
            <person name="Secor G.A."/>
            <person name="Thomma B.P.H.J."/>
            <person name="Van de Peer Y."/>
            <person name="Townsend C.A."/>
            <person name="Bolton M.D."/>
        </authorList>
    </citation>
    <scope>NUCLEOTIDE SEQUENCE [LARGE SCALE GENOMIC DNA]</scope>
    <source>
        <strain evidence="4">CBS538.71</strain>
    </source>
</reference>
<comment type="caution">
    <text evidence="3">The sequence shown here is derived from an EMBL/GenBank/DDBJ whole genome shotgun (WGS) entry which is preliminary data.</text>
</comment>
<dbReference type="Proteomes" id="UP000237631">
    <property type="component" value="Unassembled WGS sequence"/>
</dbReference>
<dbReference type="Pfam" id="PF26534">
    <property type="entry name" value="NTF2_7"/>
    <property type="match status" value="1"/>
</dbReference>
<dbReference type="OrthoDB" id="5596743at2759"/>
<dbReference type="InterPro" id="IPR058645">
    <property type="entry name" value="NTF2-like_dom_7"/>
</dbReference>